<organism evidence="1 2">
    <name type="scientific">Eikenella halliae</name>
    <dbReference type="NCBI Taxonomy" id="1795832"/>
    <lineage>
        <taxon>Bacteria</taxon>
        <taxon>Pseudomonadati</taxon>
        <taxon>Pseudomonadota</taxon>
        <taxon>Betaproteobacteria</taxon>
        <taxon>Neisseriales</taxon>
        <taxon>Neisseriaceae</taxon>
        <taxon>Eikenella</taxon>
    </lineage>
</organism>
<reference evidence="2" key="1">
    <citation type="submission" date="2016-05" db="EMBL/GenBank/DDBJ databases">
        <title>Draft genome of Corynebacterium afermentans subsp. afermentans LCDC 88199T.</title>
        <authorList>
            <person name="Bernier A.-M."/>
            <person name="Bernard K."/>
        </authorList>
    </citation>
    <scope>NUCLEOTIDE SEQUENCE [LARGE SCALE GENOMIC DNA]</scope>
    <source>
        <strain evidence="2">NML130454</strain>
    </source>
</reference>
<comment type="caution">
    <text evidence="1">The sequence shown here is derived from an EMBL/GenBank/DDBJ whole genome shotgun (WGS) entry which is preliminary data.</text>
</comment>
<proteinExistence type="predicted"/>
<evidence type="ECO:0000313" key="1">
    <source>
        <dbReference type="EMBL" id="OAM43923.1"/>
    </source>
</evidence>
<evidence type="ECO:0008006" key="3">
    <source>
        <dbReference type="Google" id="ProtNLM"/>
    </source>
</evidence>
<dbReference type="EMBL" id="LXSQ01000009">
    <property type="protein sequence ID" value="OAM43923.1"/>
    <property type="molecule type" value="Genomic_DNA"/>
</dbReference>
<sequence>MRQAAYRSQLTALLPPGRAWATESDPALADFIAALALELARIEQRATELLAEATPYGAYETLPEWEATAGLPDECSAAAAGDIQARRMALVARLAGGGAQSKAFYLHLLRVSGQPQAEITEFFPATCNDDCNAALYSDNDSYCWAVSLHGSGDHRPANCNDDCNSPLQLYQSSAIECVLNKLKPAHTYLIFKYV</sequence>
<name>A0A1B6W062_9NEIS</name>
<dbReference type="AlphaFoldDB" id="A0A1B6W062"/>
<dbReference type="Pfam" id="PF10076">
    <property type="entry name" value="Phage_Mu_Gp48"/>
    <property type="match status" value="1"/>
</dbReference>
<protein>
    <recommendedName>
        <fullName evidence="3">Phage tail protein</fullName>
    </recommendedName>
</protein>
<dbReference type="STRING" id="1795832.A7Q00_03710"/>
<accession>A0A1B6W062</accession>
<dbReference type="InterPro" id="IPR018755">
    <property type="entry name" value="Phage_Mu_Gp48"/>
</dbReference>
<evidence type="ECO:0000313" key="2">
    <source>
        <dbReference type="Proteomes" id="UP000077726"/>
    </source>
</evidence>
<keyword evidence="2" id="KW-1185">Reference proteome</keyword>
<gene>
    <name evidence="1" type="ORF">A7Q00_03710</name>
</gene>
<dbReference type="Proteomes" id="UP000077726">
    <property type="component" value="Unassembled WGS sequence"/>
</dbReference>